<comment type="caution">
    <text evidence="1">The sequence shown here is derived from an EMBL/GenBank/DDBJ whole genome shotgun (WGS) entry which is preliminary data.</text>
</comment>
<keyword evidence="2" id="KW-1185">Reference proteome</keyword>
<dbReference type="Proteomes" id="UP001177021">
    <property type="component" value="Unassembled WGS sequence"/>
</dbReference>
<protein>
    <submittedName>
        <fullName evidence="1">Uncharacterized protein</fullName>
    </submittedName>
</protein>
<evidence type="ECO:0000313" key="2">
    <source>
        <dbReference type="Proteomes" id="UP001177021"/>
    </source>
</evidence>
<organism evidence="1 2">
    <name type="scientific">Trifolium pratense</name>
    <name type="common">Red clover</name>
    <dbReference type="NCBI Taxonomy" id="57577"/>
    <lineage>
        <taxon>Eukaryota</taxon>
        <taxon>Viridiplantae</taxon>
        <taxon>Streptophyta</taxon>
        <taxon>Embryophyta</taxon>
        <taxon>Tracheophyta</taxon>
        <taxon>Spermatophyta</taxon>
        <taxon>Magnoliopsida</taxon>
        <taxon>eudicotyledons</taxon>
        <taxon>Gunneridae</taxon>
        <taxon>Pentapetalae</taxon>
        <taxon>rosids</taxon>
        <taxon>fabids</taxon>
        <taxon>Fabales</taxon>
        <taxon>Fabaceae</taxon>
        <taxon>Papilionoideae</taxon>
        <taxon>50 kb inversion clade</taxon>
        <taxon>NPAAA clade</taxon>
        <taxon>Hologalegina</taxon>
        <taxon>IRL clade</taxon>
        <taxon>Trifolieae</taxon>
        <taxon>Trifolium</taxon>
    </lineage>
</organism>
<accession>A0ACB0JLU6</accession>
<reference evidence="1" key="1">
    <citation type="submission" date="2023-10" db="EMBL/GenBank/DDBJ databases">
        <authorList>
            <person name="Rodriguez Cubillos JULIANA M."/>
            <person name="De Vega J."/>
        </authorList>
    </citation>
    <scope>NUCLEOTIDE SEQUENCE</scope>
</reference>
<gene>
    <name evidence="1" type="ORF">MILVUS5_LOCUS14867</name>
</gene>
<dbReference type="EMBL" id="CASHSV030000109">
    <property type="protein sequence ID" value="CAJ2646087.1"/>
    <property type="molecule type" value="Genomic_DNA"/>
</dbReference>
<evidence type="ECO:0000313" key="1">
    <source>
        <dbReference type="EMBL" id="CAJ2646087.1"/>
    </source>
</evidence>
<name>A0ACB0JLU6_TRIPR</name>
<proteinExistence type="predicted"/>
<sequence>MIAANNINNQAIRWIRKLKLQLIPFSKLISSLKRVPTFSYVHLLFWVGLLFWGLLLPDIRLESAYCSIQTMLSSEDYAFPAPILKDSKSNLLVTPTKFTIHIVTF</sequence>